<evidence type="ECO:0000313" key="2">
    <source>
        <dbReference type="EMBL" id="MBM3275240.1"/>
    </source>
</evidence>
<dbReference type="Proteomes" id="UP000703893">
    <property type="component" value="Unassembled WGS sequence"/>
</dbReference>
<protein>
    <submittedName>
        <fullName evidence="2">ThuA domain-containing protein</fullName>
    </submittedName>
</protein>
<dbReference type="PANTHER" id="PTHR40469">
    <property type="entry name" value="SECRETED GLYCOSYL HYDROLASE"/>
    <property type="match status" value="1"/>
</dbReference>
<name>A0A938BNK8_9BACT</name>
<accession>A0A938BNK8</accession>
<dbReference type="Gene3D" id="3.40.50.880">
    <property type="match status" value="1"/>
</dbReference>
<dbReference type="SUPFAM" id="SSF52317">
    <property type="entry name" value="Class I glutamine amidotransferase-like"/>
    <property type="match status" value="1"/>
</dbReference>
<sequence length="226" mass="25238">MIAAAPPSPPAYEVLVFTRTEGYRHDAIPDAVAAMREIGAGAGFRVDATEDPATFDPVRLKRYRAVVFLLTSGDVLDPGHEAALQEFVRQGGGFVGVHSACDTEYGWPWYGHLVGTRFAWHPWIQQATVRVVADHPSTRGLPREWPRTDEWYNYRHLPAGVTVVASLDERTYWGGWHGRSHPVAWYRDFEGGRTFYTAMGHTRESYADPLFKAHLAGAIRFAAGVI</sequence>
<dbReference type="InterPro" id="IPR029062">
    <property type="entry name" value="Class_I_gatase-like"/>
</dbReference>
<gene>
    <name evidence="2" type="ORF">FJZ00_08805</name>
</gene>
<feature type="domain" description="ThuA-like" evidence="1">
    <location>
        <begin position="14"/>
        <end position="222"/>
    </location>
</feature>
<dbReference type="Pfam" id="PF06283">
    <property type="entry name" value="ThuA"/>
    <property type="match status" value="1"/>
</dbReference>
<reference evidence="2 3" key="1">
    <citation type="submission" date="2019-03" db="EMBL/GenBank/DDBJ databases">
        <title>Lake Tanganyika Metagenome-Assembled Genomes (MAGs).</title>
        <authorList>
            <person name="Tran P."/>
        </authorList>
    </citation>
    <scope>NUCLEOTIDE SEQUENCE [LARGE SCALE GENOMIC DNA]</scope>
    <source>
        <strain evidence="2">K_DeepCast_65m_m2_236</strain>
    </source>
</reference>
<dbReference type="PANTHER" id="PTHR40469:SF2">
    <property type="entry name" value="GALACTOSE-BINDING DOMAIN-LIKE SUPERFAMILY PROTEIN"/>
    <property type="match status" value="1"/>
</dbReference>
<dbReference type="AlphaFoldDB" id="A0A938BNK8"/>
<evidence type="ECO:0000259" key="1">
    <source>
        <dbReference type="Pfam" id="PF06283"/>
    </source>
</evidence>
<dbReference type="EMBL" id="VGJX01000498">
    <property type="protein sequence ID" value="MBM3275240.1"/>
    <property type="molecule type" value="Genomic_DNA"/>
</dbReference>
<proteinExistence type="predicted"/>
<comment type="caution">
    <text evidence="2">The sequence shown here is derived from an EMBL/GenBank/DDBJ whole genome shotgun (WGS) entry which is preliminary data.</text>
</comment>
<organism evidence="2 3">
    <name type="scientific">Candidatus Tanganyikabacteria bacterium</name>
    <dbReference type="NCBI Taxonomy" id="2961651"/>
    <lineage>
        <taxon>Bacteria</taxon>
        <taxon>Bacillati</taxon>
        <taxon>Candidatus Sericytochromatia</taxon>
        <taxon>Candidatus Tanganyikabacteria</taxon>
    </lineage>
</organism>
<dbReference type="InterPro" id="IPR029010">
    <property type="entry name" value="ThuA-like"/>
</dbReference>
<evidence type="ECO:0000313" key="3">
    <source>
        <dbReference type="Proteomes" id="UP000703893"/>
    </source>
</evidence>